<name>A0A173R2Q3_EUBRA</name>
<protein>
    <recommendedName>
        <fullName evidence="3">Transposase and inactivated derivatives</fullName>
    </recommendedName>
</protein>
<dbReference type="AlphaFoldDB" id="A0A173R2Q3"/>
<organism evidence="1 2">
    <name type="scientific">Eubacterium ramulus</name>
    <dbReference type="NCBI Taxonomy" id="39490"/>
    <lineage>
        <taxon>Bacteria</taxon>
        <taxon>Bacillati</taxon>
        <taxon>Bacillota</taxon>
        <taxon>Clostridia</taxon>
        <taxon>Eubacteriales</taxon>
        <taxon>Eubacteriaceae</taxon>
        <taxon>Eubacterium</taxon>
    </lineage>
</organism>
<dbReference type="RefSeq" id="WP_021737695.1">
    <property type="nucleotide sequence ID" value="NZ_CABKSU010000006.1"/>
</dbReference>
<accession>A0A173R2Q3</accession>
<reference evidence="1 2" key="1">
    <citation type="submission" date="2015-09" db="EMBL/GenBank/DDBJ databases">
        <authorList>
            <consortium name="Pathogen Informatics"/>
        </authorList>
    </citation>
    <scope>NUCLEOTIDE SEQUENCE [LARGE SCALE GENOMIC DNA]</scope>
    <source>
        <strain evidence="1 2">2789STDY5608891</strain>
    </source>
</reference>
<dbReference type="GeneID" id="42785302"/>
<dbReference type="OrthoDB" id="3193769at2"/>
<evidence type="ECO:0008006" key="3">
    <source>
        <dbReference type="Google" id="ProtNLM"/>
    </source>
</evidence>
<sequence length="91" mass="10162">MQLDYKDIIIKHYVLSMSGSEIARQIGFSKSGVNDFLRAFKKCEDLNYPLPAGITNYGIALKAYGSVAGSGGRNENKVKMRIPNYKFYGTM</sequence>
<evidence type="ECO:0000313" key="1">
    <source>
        <dbReference type="EMBL" id="CUM72254.1"/>
    </source>
</evidence>
<dbReference type="Proteomes" id="UP000095492">
    <property type="component" value="Unassembled WGS sequence"/>
</dbReference>
<dbReference type="EMBL" id="CYYA01000001">
    <property type="protein sequence ID" value="CUM72254.1"/>
    <property type="molecule type" value="Genomic_DNA"/>
</dbReference>
<evidence type="ECO:0000313" key="2">
    <source>
        <dbReference type="Proteomes" id="UP000095492"/>
    </source>
</evidence>
<dbReference type="InterPro" id="IPR013324">
    <property type="entry name" value="RNA_pol_sigma_r3/r4-like"/>
</dbReference>
<dbReference type="SUPFAM" id="SSF88659">
    <property type="entry name" value="Sigma3 and sigma4 domains of RNA polymerase sigma factors"/>
    <property type="match status" value="1"/>
</dbReference>
<proteinExistence type="predicted"/>
<gene>
    <name evidence="1" type="ORF">ERS852448_00170</name>
</gene>